<reference evidence="2 3" key="1">
    <citation type="journal article" date="2019" name="Commun. Biol.">
        <title>The bagworm genome reveals a unique fibroin gene that provides high tensile strength.</title>
        <authorList>
            <person name="Kono N."/>
            <person name="Nakamura H."/>
            <person name="Ohtoshi R."/>
            <person name="Tomita M."/>
            <person name="Numata K."/>
            <person name="Arakawa K."/>
        </authorList>
    </citation>
    <scope>NUCLEOTIDE SEQUENCE [LARGE SCALE GENOMIC DNA]</scope>
</reference>
<feature type="region of interest" description="Disordered" evidence="1">
    <location>
        <begin position="34"/>
        <end position="54"/>
    </location>
</feature>
<keyword evidence="3" id="KW-1185">Reference proteome</keyword>
<sequence length="134" mass="14277">MRPDFATVDKKLIPSSSMSAEFSVNFDRDHGPVLNINSGPAAESGPRTALDSNTDLDTDLDPFLGVAIQSTDISFCHVNGDGVATISEGIIKKCIIEYTEKKNTDKSGATIGVVPTESIAQQLDISHHLELFAG</sequence>
<evidence type="ECO:0000256" key="1">
    <source>
        <dbReference type="SAM" id="MobiDB-lite"/>
    </source>
</evidence>
<dbReference type="AlphaFoldDB" id="A0A4C1UEH2"/>
<accession>A0A4C1UEH2</accession>
<evidence type="ECO:0000313" key="2">
    <source>
        <dbReference type="EMBL" id="GBP24729.1"/>
    </source>
</evidence>
<comment type="caution">
    <text evidence="2">The sequence shown here is derived from an EMBL/GenBank/DDBJ whole genome shotgun (WGS) entry which is preliminary data.</text>
</comment>
<dbReference type="EMBL" id="BGZK01000165">
    <property type="protein sequence ID" value="GBP24729.1"/>
    <property type="molecule type" value="Genomic_DNA"/>
</dbReference>
<dbReference type="Proteomes" id="UP000299102">
    <property type="component" value="Unassembled WGS sequence"/>
</dbReference>
<name>A0A4C1UEH2_EUMVA</name>
<protein>
    <submittedName>
        <fullName evidence="2">Uncharacterized protein</fullName>
    </submittedName>
</protein>
<gene>
    <name evidence="2" type="ORF">EVAR_79576_1</name>
</gene>
<proteinExistence type="predicted"/>
<organism evidence="2 3">
    <name type="scientific">Eumeta variegata</name>
    <name type="common">Bagworm moth</name>
    <name type="synonym">Eumeta japonica</name>
    <dbReference type="NCBI Taxonomy" id="151549"/>
    <lineage>
        <taxon>Eukaryota</taxon>
        <taxon>Metazoa</taxon>
        <taxon>Ecdysozoa</taxon>
        <taxon>Arthropoda</taxon>
        <taxon>Hexapoda</taxon>
        <taxon>Insecta</taxon>
        <taxon>Pterygota</taxon>
        <taxon>Neoptera</taxon>
        <taxon>Endopterygota</taxon>
        <taxon>Lepidoptera</taxon>
        <taxon>Glossata</taxon>
        <taxon>Ditrysia</taxon>
        <taxon>Tineoidea</taxon>
        <taxon>Psychidae</taxon>
        <taxon>Oiketicinae</taxon>
        <taxon>Eumeta</taxon>
    </lineage>
</organism>
<evidence type="ECO:0000313" key="3">
    <source>
        <dbReference type="Proteomes" id="UP000299102"/>
    </source>
</evidence>